<feature type="transmembrane region" description="Helical" evidence="1">
    <location>
        <begin position="173"/>
        <end position="194"/>
    </location>
</feature>
<dbReference type="InParanoid" id="A0A0L0HDC3"/>
<keyword evidence="1" id="KW-1133">Transmembrane helix</keyword>
<keyword evidence="1" id="KW-0812">Transmembrane</keyword>
<feature type="transmembrane region" description="Helical" evidence="1">
    <location>
        <begin position="132"/>
        <end position="153"/>
    </location>
</feature>
<protein>
    <recommendedName>
        <fullName evidence="4">G-protein coupled receptors family 3 profile domain-containing protein</fullName>
    </recommendedName>
</protein>
<keyword evidence="1" id="KW-0472">Membrane</keyword>
<dbReference type="OrthoDB" id="10317613at2759"/>
<feature type="transmembrane region" description="Helical" evidence="1">
    <location>
        <begin position="32"/>
        <end position="54"/>
    </location>
</feature>
<evidence type="ECO:0000256" key="1">
    <source>
        <dbReference type="SAM" id="Phobius"/>
    </source>
</evidence>
<accession>A0A0L0HDC3</accession>
<feature type="transmembrane region" description="Helical" evidence="1">
    <location>
        <begin position="102"/>
        <end position="120"/>
    </location>
</feature>
<feature type="transmembrane region" description="Helical" evidence="1">
    <location>
        <begin position="66"/>
        <end position="90"/>
    </location>
</feature>
<dbReference type="Proteomes" id="UP000053201">
    <property type="component" value="Unassembled WGS sequence"/>
</dbReference>
<dbReference type="RefSeq" id="XP_016606758.1">
    <property type="nucleotide sequence ID" value="XM_016754609.1"/>
</dbReference>
<dbReference type="AlphaFoldDB" id="A0A0L0HDC3"/>
<feature type="transmembrane region" description="Helical" evidence="1">
    <location>
        <begin position="224"/>
        <end position="243"/>
    </location>
</feature>
<name>A0A0L0HDC3_SPIPD</name>
<dbReference type="VEuPathDB" id="FungiDB:SPPG_06396"/>
<dbReference type="EMBL" id="KQ257460">
    <property type="protein sequence ID" value="KNC98718.1"/>
    <property type="molecule type" value="Genomic_DNA"/>
</dbReference>
<sequence length="329" mass="34833">MAAPSPAFLACLGDPYCVGYIKGAVKASAEGYGAASIIVGAALPIVVANVAISISRIIRSKRNYRAYILLVGSLAMVVTAAEIAQSVLVYEGKTKTTVSLGLGFWIIGHLALVIAGTIRFSIPLTMHRYQQIYIGFSTVMIVAFGIALLTVGLGEINTWTLPSSTPQAFSKKMAILCLILPIYYGFSGLVCFSYQLNRSLRNAPIAHSRSGVDKVASLELANHVMMALTLTIVAVYLGCFSIFKADTKLDSPTALLFNCLFIMCENAFESITNVVHEAAVSSLSRSSLKQPNSYQTAADAPAPVPVPVRAASKSAVDGAPSISHSQSVC</sequence>
<gene>
    <name evidence="2" type="ORF">SPPG_06396</name>
</gene>
<proteinExistence type="predicted"/>
<evidence type="ECO:0000313" key="2">
    <source>
        <dbReference type="EMBL" id="KNC98718.1"/>
    </source>
</evidence>
<reference evidence="2 3" key="1">
    <citation type="submission" date="2009-08" db="EMBL/GenBank/DDBJ databases">
        <title>The Genome Sequence of Spizellomyces punctatus strain DAOM BR117.</title>
        <authorList>
            <consortium name="The Broad Institute Genome Sequencing Platform"/>
            <person name="Russ C."/>
            <person name="Cuomo C."/>
            <person name="Shea T."/>
            <person name="Young S.K."/>
            <person name="Zeng Q."/>
            <person name="Koehrsen M."/>
            <person name="Haas B."/>
            <person name="Borodovsky M."/>
            <person name="Guigo R."/>
            <person name="Alvarado L."/>
            <person name="Berlin A."/>
            <person name="Bochicchio J."/>
            <person name="Borenstein D."/>
            <person name="Chapman S."/>
            <person name="Chen Z."/>
            <person name="Engels R."/>
            <person name="Freedman E."/>
            <person name="Gellesch M."/>
            <person name="Goldberg J."/>
            <person name="Griggs A."/>
            <person name="Gujja S."/>
            <person name="Heiman D."/>
            <person name="Hepburn T."/>
            <person name="Howarth C."/>
            <person name="Jen D."/>
            <person name="Larson L."/>
            <person name="Lewis B."/>
            <person name="Mehta T."/>
            <person name="Park D."/>
            <person name="Pearson M."/>
            <person name="Roberts A."/>
            <person name="Saif S."/>
            <person name="Shenoy N."/>
            <person name="Sisk P."/>
            <person name="Stolte C."/>
            <person name="Sykes S."/>
            <person name="Thomson T."/>
            <person name="Walk T."/>
            <person name="White J."/>
            <person name="Yandava C."/>
            <person name="Burger G."/>
            <person name="Gray M.W."/>
            <person name="Holland P.W.H."/>
            <person name="King N."/>
            <person name="Lang F.B.F."/>
            <person name="Roger A.J."/>
            <person name="Ruiz-Trillo I."/>
            <person name="Lander E."/>
            <person name="Nusbaum C."/>
        </authorList>
    </citation>
    <scope>NUCLEOTIDE SEQUENCE [LARGE SCALE GENOMIC DNA]</scope>
    <source>
        <strain evidence="2 3">DAOM BR117</strain>
    </source>
</reference>
<evidence type="ECO:0000313" key="3">
    <source>
        <dbReference type="Proteomes" id="UP000053201"/>
    </source>
</evidence>
<dbReference type="GeneID" id="27689705"/>
<keyword evidence="3" id="KW-1185">Reference proteome</keyword>
<organism evidence="2 3">
    <name type="scientific">Spizellomyces punctatus (strain DAOM BR117)</name>
    <dbReference type="NCBI Taxonomy" id="645134"/>
    <lineage>
        <taxon>Eukaryota</taxon>
        <taxon>Fungi</taxon>
        <taxon>Fungi incertae sedis</taxon>
        <taxon>Chytridiomycota</taxon>
        <taxon>Chytridiomycota incertae sedis</taxon>
        <taxon>Chytridiomycetes</taxon>
        <taxon>Spizellomycetales</taxon>
        <taxon>Spizellomycetaceae</taxon>
        <taxon>Spizellomyces</taxon>
    </lineage>
</organism>
<evidence type="ECO:0008006" key="4">
    <source>
        <dbReference type="Google" id="ProtNLM"/>
    </source>
</evidence>